<name>A0ABW5HQ10_9PSEU</name>
<evidence type="ECO:0000313" key="3">
    <source>
        <dbReference type="Proteomes" id="UP001597542"/>
    </source>
</evidence>
<feature type="region of interest" description="Disordered" evidence="1">
    <location>
        <begin position="54"/>
        <end position="75"/>
    </location>
</feature>
<proteinExistence type="predicted"/>
<dbReference type="Proteomes" id="UP001597542">
    <property type="component" value="Unassembled WGS sequence"/>
</dbReference>
<dbReference type="RefSeq" id="WP_344268306.1">
    <property type="nucleotide sequence ID" value="NZ_BAAAHV010000005.1"/>
</dbReference>
<protein>
    <submittedName>
        <fullName evidence="2">Uncharacterized protein</fullName>
    </submittedName>
</protein>
<gene>
    <name evidence="2" type="ORF">ACFSUT_01590</name>
</gene>
<evidence type="ECO:0000313" key="2">
    <source>
        <dbReference type="EMBL" id="MFD2478951.1"/>
    </source>
</evidence>
<evidence type="ECO:0000256" key="1">
    <source>
        <dbReference type="SAM" id="MobiDB-lite"/>
    </source>
</evidence>
<accession>A0ABW5HQ10</accession>
<reference evidence="3" key="1">
    <citation type="journal article" date="2019" name="Int. J. Syst. Evol. Microbiol.">
        <title>The Global Catalogue of Microorganisms (GCM) 10K type strain sequencing project: providing services to taxonomists for standard genome sequencing and annotation.</title>
        <authorList>
            <consortium name="The Broad Institute Genomics Platform"/>
            <consortium name="The Broad Institute Genome Sequencing Center for Infectious Disease"/>
            <person name="Wu L."/>
            <person name="Ma J."/>
        </authorList>
    </citation>
    <scope>NUCLEOTIDE SEQUENCE [LARGE SCALE GENOMIC DNA]</scope>
    <source>
        <strain evidence="3">CGMCC 4.7638</strain>
    </source>
</reference>
<comment type="caution">
    <text evidence="2">The sequence shown here is derived from an EMBL/GenBank/DDBJ whole genome shotgun (WGS) entry which is preliminary data.</text>
</comment>
<keyword evidence="3" id="KW-1185">Reference proteome</keyword>
<sequence length="75" mass="8194">MNELVAIELADDERAALSRGLPEWRGLGTEELAVAMGFLGRDWSITHFGRGDVQDPAVVATSDRKRAPRSTPSSR</sequence>
<organism evidence="2 3">
    <name type="scientific">Amycolatopsis albidoflavus</name>
    <dbReference type="NCBI Taxonomy" id="102226"/>
    <lineage>
        <taxon>Bacteria</taxon>
        <taxon>Bacillati</taxon>
        <taxon>Actinomycetota</taxon>
        <taxon>Actinomycetes</taxon>
        <taxon>Pseudonocardiales</taxon>
        <taxon>Pseudonocardiaceae</taxon>
        <taxon>Amycolatopsis</taxon>
    </lineage>
</organism>
<dbReference type="EMBL" id="JBHUKQ010000001">
    <property type="protein sequence ID" value="MFD2478951.1"/>
    <property type="molecule type" value="Genomic_DNA"/>
</dbReference>